<organism evidence="1 2">
    <name type="scientific">Petrolisthes cinctipes</name>
    <name type="common">Flat porcelain crab</name>
    <dbReference type="NCBI Taxonomy" id="88211"/>
    <lineage>
        <taxon>Eukaryota</taxon>
        <taxon>Metazoa</taxon>
        <taxon>Ecdysozoa</taxon>
        <taxon>Arthropoda</taxon>
        <taxon>Crustacea</taxon>
        <taxon>Multicrustacea</taxon>
        <taxon>Malacostraca</taxon>
        <taxon>Eumalacostraca</taxon>
        <taxon>Eucarida</taxon>
        <taxon>Decapoda</taxon>
        <taxon>Pleocyemata</taxon>
        <taxon>Anomura</taxon>
        <taxon>Galatheoidea</taxon>
        <taxon>Porcellanidae</taxon>
        <taxon>Petrolisthes</taxon>
    </lineage>
</organism>
<sequence length="229" mass="25173">MGLRGHVGFMESGGDGQEVVVAATIKGTVKGEAFVWKVYSTPLSPYSKCIPQNYGHEILDLSGRHGLLASDTVVGVGTLDLWHLLERALVLKSPTTLRVVCSTLSPTTPLLTFTATFLSHQLSANILRRHMLDHKSTFDGTFYEGCIEQAIPLTVLKFVAMLEHGMDFISQLRCGASKSDLAIAQLLQYNCYARSSYSQILQKQRDSIPCLHGEVHLHKDQKKNVCGNA</sequence>
<reference evidence="1" key="1">
    <citation type="submission" date="2023-10" db="EMBL/GenBank/DDBJ databases">
        <title>Genome assemblies of two species of porcelain crab, Petrolisthes cinctipes and Petrolisthes manimaculis (Anomura: Porcellanidae).</title>
        <authorList>
            <person name="Angst P."/>
        </authorList>
    </citation>
    <scope>NUCLEOTIDE SEQUENCE</scope>
    <source>
        <strain evidence="1">PB745_01</strain>
        <tissue evidence="1">Gill</tissue>
    </source>
</reference>
<dbReference type="EMBL" id="JAWQEG010001094">
    <property type="protein sequence ID" value="KAK3882465.1"/>
    <property type="molecule type" value="Genomic_DNA"/>
</dbReference>
<evidence type="ECO:0000313" key="2">
    <source>
        <dbReference type="Proteomes" id="UP001286313"/>
    </source>
</evidence>
<name>A0AAE1FXY4_PETCI</name>
<dbReference type="PANTHER" id="PTHR47018:SF1">
    <property type="entry name" value="TESMIN_TSO1-LIKE CXC DOMAIN-CONTAINING PROTEIN"/>
    <property type="match status" value="1"/>
</dbReference>
<accession>A0AAE1FXY4</accession>
<keyword evidence="2" id="KW-1185">Reference proteome</keyword>
<comment type="caution">
    <text evidence="1">The sequence shown here is derived from an EMBL/GenBank/DDBJ whole genome shotgun (WGS) entry which is preliminary data.</text>
</comment>
<dbReference type="AlphaFoldDB" id="A0AAE1FXY4"/>
<dbReference type="PANTHER" id="PTHR47018">
    <property type="entry name" value="CXC DOMAIN-CONTAINING PROTEIN-RELATED"/>
    <property type="match status" value="1"/>
</dbReference>
<gene>
    <name evidence="1" type="ORF">Pcinc_013172</name>
</gene>
<dbReference type="Proteomes" id="UP001286313">
    <property type="component" value="Unassembled WGS sequence"/>
</dbReference>
<protein>
    <submittedName>
        <fullName evidence="1">Uncharacterized protein</fullName>
    </submittedName>
</protein>
<evidence type="ECO:0000313" key="1">
    <source>
        <dbReference type="EMBL" id="KAK3882465.1"/>
    </source>
</evidence>
<proteinExistence type="predicted"/>